<proteinExistence type="predicted"/>
<dbReference type="AlphaFoldDB" id="A0AAP0DZN1"/>
<reference evidence="2 3" key="1">
    <citation type="submission" date="2024-01" db="EMBL/GenBank/DDBJ databases">
        <title>Genome assemblies of Stephania.</title>
        <authorList>
            <person name="Yang L."/>
        </authorList>
    </citation>
    <scope>NUCLEOTIDE SEQUENCE [LARGE SCALE GENOMIC DNA]</scope>
    <source>
        <strain evidence="2">JXDWG</strain>
        <tissue evidence="2">Leaf</tissue>
    </source>
</reference>
<comment type="caution">
    <text evidence="2">The sequence shown here is derived from an EMBL/GenBank/DDBJ whole genome shotgun (WGS) entry which is preliminary data.</text>
</comment>
<evidence type="ECO:0000256" key="1">
    <source>
        <dbReference type="SAM" id="MobiDB-lite"/>
    </source>
</evidence>
<sequence length="62" mass="6586">MGPKTTKIGFGRATQIMEIVLSLGLGGEIGDQRPIKSPDYIRNGEMEAQQESSLKAGPLVGL</sequence>
<dbReference type="EMBL" id="JBBNAG010000013">
    <property type="protein sequence ID" value="KAK9083995.1"/>
    <property type="molecule type" value="Genomic_DNA"/>
</dbReference>
<gene>
    <name evidence="2" type="ORF">Scep_030466</name>
</gene>
<evidence type="ECO:0000313" key="3">
    <source>
        <dbReference type="Proteomes" id="UP001419268"/>
    </source>
</evidence>
<protein>
    <submittedName>
        <fullName evidence="2">Uncharacterized protein</fullName>
    </submittedName>
</protein>
<name>A0AAP0DZN1_9MAGN</name>
<feature type="region of interest" description="Disordered" evidence="1">
    <location>
        <begin position="43"/>
        <end position="62"/>
    </location>
</feature>
<keyword evidence="3" id="KW-1185">Reference proteome</keyword>
<organism evidence="2 3">
    <name type="scientific">Stephania cephalantha</name>
    <dbReference type="NCBI Taxonomy" id="152367"/>
    <lineage>
        <taxon>Eukaryota</taxon>
        <taxon>Viridiplantae</taxon>
        <taxon>Streptophyta</taxon>
        <taxon>Embryophyta</taxon>
        <taxon>Tracheophyta</taxon>
        <taxon>Spermatophyta</taxon>
        <taxon>Magnoliopsida</taxon>
        <taxon>Ranunculales</taxon>
        <taxon>Menispermaceae</taxon>
        <taxon>Menispermoideae</taxon>
        <taxon>Cissampelideae</taxon>
        <taxon>Stephania</taxon>
    </lineage>
</organism>
<evidence type="ECO:0000313" key="2">
    <source>
        <dbReference type="EMBL" id="KAK9083995.1"/>
    </source>
</evidence>
<dbReference type="Proteomes" id="UP001419268">
    <property type="component" value="Unassembled WGS sequence"/>
</dbReference>
<accession>A0AAP0DZN1</accession>